<protein>
    <submittedName>
        <fullName evidence="2">Uncharacterized protein</fullName>
    </submittedName>
</protein>
<name>A0A1Y1Y4A2_9FUNG</name>
<feature type="region of interest" description="Disordered" evidence="1">
    <location>
        <begin position="1"/>
        <end position="28"/>
    </location>
</feature>
<reference evidence="2 3" key="1">
    <citation type="submission" date="2016-07" db="EMBL/GenBank/DDBJ databases">
        <title>Pervasive Adenine N6-methylation of Active Genes in Fungi.</title>
        <authorList>
            <consortium name="DOE Joint Genome Institute"/>
            <person name="Mondo S.J."/>
            <person name="Dannebaum R.O."/>
            <person name="Kuo R.C."/>
            <person name="Labutti K."/>
            <person name="Haridas S."/>
            <person name="Kuo A."/>
            <person name="Salamov A."/>
            <person name="Ahrendt S.R."/>
            <person name="Lipzen A."/>
            <person name="Sullivan W."/>
            <person name="Andreopoulos W.B."/>
            <person name="Clum A."/>
            <person name="Lindquist E."/>
            <person name="Daum C."/>
            <person name="Ramamoorthy G.K."/>
            <person name="Gryganskyi A."/>
            <person name="Culley D."/>
            <person name="Magnuson J.K."/>
            <person name="James T.Y."/>
            <person name="O'Malley M.A."/>
            <person name="Stajich J.E."/>
            <person name="Spatafora J.W."/>
            <person name="Visel A."/>
            <person name="Grigoriev I.V."/>
        </authorList>
    </citation>
    <scope>NUCLEOTIDE SEQUENCE [LARGE SCALE GENOMIC DNA]</scope>
    <source>
        <strain evidence="2 3">CBS 931.73</strain>
    </source>
</reference>
<evidence type="ECO:0000313" key="3">
    <source>
        <dbReference type="Proteomes" id="UP000193498"/>
    </source>
</evidence>
<sequence length="78" mass="8655">MYYRAGPGSGSGLGTETNPGSDHPTTGINHQQAMGILRNLLKQYHALSHLNYGSFWANCLPYHVFLVERLARILLTVQ</sequence>
<dbReference type="AlphaFoldDB" id="A0A1Y1Y4A2"/>
<keyword evidence="3" id="KW-1185">Reference proteome</keyword>
<dbReference type="Proteomes" id="UP000193498">
    <property type="component" value="Unassembled WGS sequence"/>
</dbReference>
<gene>
    <name evidence="2" type="ORF">K493DRAFT_41416</name>
</gene>
<accession>A0A1Y1Y4A2</accession>
<organism evidence="2 3">
    <name type="scientific">Basidiobolus meristosporus CBS 931.73</name>
    <dbReference type="NCBI Taxonomy" id="1314790"/>
    <lineage>
        <taxon>Eukaryota</taxon>
        <taxon>Fungi</taxon>
        <taxon>Fungi incertae sedis</taxon>
        <taxon>Zoopagomycota</taxon>
        <taxon>Entomophthoromycotina</taxon>
        <taxon>Basidiobolomycetes</taxon>
        <taxon>Basidiobolales</taxon>
        <taxon>Basidiobolaceae</taxon>
        <taxon>Basidiobolus</taxon>
    </lineage>
</organism>
<comment type="caution">
    <text evidence="2">The sequence shown here is derived from an EMBL/GenBank/DDBJ whole genome shotgun (WGS) entry which is preliminary data.</text>
</comment>
<evidence type="ECO:0000256" key="1">
    <source>
        <dbReference type="SAM" id="MobiDB-lite"/>
    </source>
</evidence>
<feature type="compositionally biased region" description="Polar residues" evidence="1">
    <location>
        <begin position="14"/>
        <end position="28"/>
    </location>
</feature>
<evidence type="ECO:0000313" key="2">
    <source>
        <dbReference type="EMBL" id="ORX92725.1"/>
    </source>
</evidence>
<dbReference type="InParanoid" id="A0A1Y1Y4A2"/>
<proteinExistence type="predicted"/>
<dbReference type="OrthoDB" id="103819at2759"/>
<dbReference type="EMBL" id="MCFE01000262">
    <property type="protein sequence ID" value="ORX92725.1"/>
    <property type="molecule type" value="Genomic_DNA"/>
</dbReference>